<feature type="transmembrane region" description="Helical" evidence="6">
    <location>
        <begin position="118"/>
        <end position="136"/>
    </location>
</feature>
<sequence length="640" mass="69860">MGFWRWVRRKARGVEDLARDAGQHTDPKKFVCYTIDHAPFQKWVVFVAAVGFFTDAYDIFALNVISQILPYVYGDGSGQLPQHLQAALLVSTLAGTMVGQIVFGWAGDRYGRRKMYGLELIVLIVGSIGTAMSSEGRGSMNIWGWLVMWRVIMGVGIGADYPLSAVITSEFAPRKHRARMLAFVFWMQPLGQVLVLAIALIAVQISKPWLSLCDRNQTAECISNLDSVWRWVVGLGAVPAALAISFRLSIPQSPRFLMDNKKQVDKAVRNATAYYGTPEVPFDVQMAQVEPFHGSQNEIVHEPKRDGSFELPPAASPTQRLSLNVVESHAIDDSSGSVVSSVSTPVTNQAPNHVVWEEEQSWWAGFREYFFVQGNWRLLAGTAGTWFLLDVPFYGLGLSSASIVNLIWHAGLVPTNDLSMYDVLNDTLIHSLVIVVLGGLVGGAIFLKIIKYVSPRTIQFWGFVALTVLLLVTGVAFPYMASSGAGGATIALYVLIQLFFNLGPNTTTYMIPAELFPTQYRSTCHGISAAAGRFGGICAQLFVTFASFNGTTLADGLKSQNSANNTDGAINHGSKALGIILAVFCVFTALGAGLTKLLTPDTRDKDGKPRSLETLARGYGYLRQLKGETAPDDRETAHES</sequence>
<gene>
    <name evidence="8" type="ORF">GOMPHAMPRED_003078</name>
</gene>
<name>A0A8H3ELQ0_9LECA</name>
<feature type="transmembrane region" description="Helical" evidence="6">
    <location>
        <begin position="524"/>
        <end position="548"/>
    </location>
</feature>
<evidence type="ECO:0000256" key="1">
    <source>
        <dbReference type="ARBA" id="ARBA00004141"/>
    </source>
</evidence>
<dbReference type="Proteomes" id="UP000664169">
    <property type="component" value="Unassembled WGS sequence"/>
</dbReference>
<comment type="subcellular location">
    <subcellularLocation>
        <location evidence="1">Membrane</location>
        <topology evidence="1">Multi-pass membrane protein</topology>
    </subcellularLocation>
</comment>
<evidence type="ECO:0000256" key="5">
    <source>
        <dbReference type="SAM" id="MobiDB-lite"/>
    </source>
</evidence>
<dbReference type="SUPFAM" id="SSF103473">
    <property type="entry name" value="MFS general substrate transporter"/>
    <property type="match status" value="1"/>
</dbReference>
<evidence type="ECO:0000256" key="3">
    <source>
        <dbReference type="ARBA" id="ARBA00022989"/>
    </source>
</evidence>
<feature type="transmembrane region" description="Helical" evidence="6">
    <location>
        <begin position="228"/>
        <end position="248"/>
    </location>
</feature>
<protein>
    <recommendedName>
        <fullName evidence="7">Major facilitator superfamily (MFS) profile domain-containing protein</fullName>
    </recommendedName>
</protein>
<feature type="region of interest" description="Disordered" evidence="5">
    <location>
        <begin position="618"/>
        <end position="640"/>
    </location>
</feature>
<evidence type="ECO:0000313" key="8">
    <source>
        <dbReference type="EMBL" id="CAF9905211.1"/>
    </source>
</evidence>
<feature type="transmembrane region" description="Helical" evidence="6">
    <location>
        <begin position="386"/>
        <end position="408"/>
    </location>
</feature>
<feature type="compositionally biased region" description="Basic and acidic residues" evidence="5">
    <location>
        <begin position="625"/>
        <end position="640"/>
    </location>
</feature>
<dbReference type="AlphaFoldDB" id="A0A8H3ELQ0"/>
<dbReference type="GO" id="GO:0022857">
    <property type="term" value="F:transmembrane transporter activity"/>
    <property type="evidence" value="ECO:0007669"/>
    <property type="project" value="InterPro"/>
</dbReference>
<comment type="caution">
    <text evidence="8">The sequence shown here is derived from an EMBL/GenBank/DDBJ whole genome shotgun (WGS) entry which is preliminary data.</text>
</comment>
<dbReference type="PANTHER" id="PTHR24064">
    <property type="entry name" value="SOLUTE CARRIER FAMILY 22 MEMBER"/>
    <property type="match status" value="1"/>
</dbReference>
<keyword evidence="2 6" id="KW-0812">Transmembrane</keyword>
<reference evidence="8" key="1">
    <citation type="submission" date="2021-03" db="EMBL/GenBank/DDBJ databases">
        <authorList>
            <person name="Tagirdzhanova G."/>
        </authorList>
    </citation>
    <scope>NUCLEOTIDE SEQUENCE</scope>
</reference>
<evidence type="ECO:0000259" key="7">
    <source>
        <dbReference type="PROSITE" id="PS50850"/>
    </source>
</evidence>
<dbReference type="PROSITE" id="PS00217">
    <property type="entry name" value="SUGAR_TRANSPORT_2"/>
    <property type="match status" value="1"/>
</dbReference>
<dbReference type="InterPro" id="IPR020846">
    <property type="entry name" value="MFS_dom"/>
</dbReference>
<feature type="transmembrane region" description="Helical" evidence="6">
    <location>
        <begin position="485"/>
        <end position="503"/>
    </location>
</feature>
<dbReference type="GO" id="GO:0016020">
    <property type="term" value="C:membrane"/>
    <property type="evidence" value="ECO:0007669"/>
    <property type="project" value="UniProtKB-SubCell"/>
</dbReference>
<feature type="transmembrane region" description="Helical" evidence="6">
    <location>
        <begin position="428"/>
        <end position="447"/>
    </location>
</feature>
<dbReference type="InterPro" id="IPR005829">
    <property type="entry name" value="Sugar_transporter_CS"/>
</dbReference>
<dbReference type="Gene3D" id="1.20.1250.20">
    <property type="entry name" value="MFS general substrate transporter like domains"/>
    <property type="match status" value="2"/>
</dbReference>
<feature type="transmembrane region" description="Helical" evidence="6">
    <location>
        <begin position="459"/>
        <end position="479"/>
    </location>
</feature>
<feature type="transmembrane region" description="Helical" evidence="6">
    <location>
        <begin position="142"/>
        <end position="163"/>
    </location>
</feature>
<dbReference type="InterPro" id="IPR005828">
    <property type="entry name" value="MFS_sugar_transport-like"/>
</dbReference>
<dbReference type="EMBL" id="CAJPDQ010000002">
    <property type="protein sequence ID" value="CAF9905211.1"/>
    <property type="molecule type" value="Genomic_DNA"/>
</dbReference>
<feature type="transmembrane region" description="Helical" evidence="6">
    <location>
        <begin position="183"/>
        <end position="205"/>
    </location>
</feature>
<evidence type="ECO:0000313" key="9">
    <source>
        <dbReference type="Proteomes" id="UP000664169"/>
    </source>
</evidence>
<keyword evidence="4 6" id="KW-0472">Membrane</keyword>
<feature type="transmembrane region" description="Helical" evidence="6">
    <location>
        <begin position="86"/>
        <end position="106"/>
    </location>
</feature>
<dbReference type="OrthoDB" id="433512at2759"/>
<evidence type="ECO:0000256" key="4">
    <source>
        <dbReference type="ARBA" id="ARBA00023136"/>
    </source>
</evidence>
<keyword evidence="3 6" id="KW-1133">Transmembrane helix</keyword>
<feature type="transmembrane region" description="Helical" evidence="6">
    <location>
        <begin position="576"/>
        <end position="598"/>
    </location>
</feature>
<dbReference type="PROSITE" id="PS50850">
    <property type="entry name" value="MFS"/>
    <property type="match status" value="1"/>
</dbReference>
<feature type="transmembrane region" description="Helical" evidence="6">
    <location>
        <begin position="43"/>
        <end position="66"/>
    </location>
</feature>
<proteinExistence type="predicted"/>
<dbReference type="Pfam" id="PF00083">
    <property type="entry name" value="Sugar_tr"/>
    <property type="match status" value="2"/>
</dbReference>
<evidence type="ECO:0000256" key="2">
    <source>
        <dbReference type="ARBA" id="ARBA00022692"/>
    </source>
</evidence>
<keyword evidence="9" id="KW-1185">Reference proteome</keyword>
<organism evidence="8 9">
    <name type="scientific">Gomphillus americanus</name>
    <dbReference type="NCBI Taxonomy" id="1940652"/>
    <lineage>
        <taxon>Eukaryota</taxon>
        <taxon>Fungi</taxon>
        <taxon>Dikarya</taxon>
        <taxon>Ascomycota</taxon>
        <taxon>Pezizomycotina</taxon>
        <taxon>Lecanoromycetes</taxon>
        <taxon>OSLEUM clade</taxon>
        <taxon>Ostropomycetidae</taxon>
        <taxon>Ostropales</taxon>
        <taxon>Graphidaceae</taxon>
        <taxon>Gomphilloideae</taxon>
        <taxon>Gomphillus</taxon>
    </lineage>
</organism>
<evidence type="ECO:0000256" key="6">
    <source>
        <dbReference type="SAM" id="Phobius"/>
    </source>
</evidence>
<dbReference type="InterPro" id="IPR036259">
    <property type="entry name" value="MFS_trans_sf"/>
</dbReference>
<accession>A0A8H3ELQ0</accession>
<feature type="domain" description="Major facilitator superfamily (MFS) profile" evidence="7">
    <location>
        <begin position="44"/>
        <end position="603"/>
    </location>
</feature>